<dbReference type="RefSeq" id="WP_090932564.1">
    <property type="nucleotide sequence ID" value="NZ_FOTS01000003.1"/>
</dbReference>
<dbReference type="AlphaFoldDB" id="A0A1I4HDJ6"/>
<feature type="transmembrane region" description="Helical" evidence="1">
    <location>
        <begin position="59"/>
        <end position="78"/>
    </location>
</feature>
<dbReference type="EMBL" id="FOTS01000003">
    <property type="protein sequence ID" value="SFL39496.1"/>
    <property type="molecule type" value="Genomic_DNA"/>
</dbReference>
<dbReference type="Gene3D" id="1.25.40.10">
    <property type="entry name" value="Tetratricopeptide repeat domain"/>
    <property type="match status" value="1"/>
</dbReference>
<gene>
    <name evidence="2" type="ORF">SAMN04490355_1003108</name>
</gene>
<dbReference type="InterPro" id="IPR011990">
    <property type="entry name" value="TPR-like_helical_dom_sf"/>
</dbReference>
<evidence type="ECO:0000313" key="3">
    <source>
        <dbReference type="Proteomes" id="UP000199520"/>
    </source>
</evidence>
<keyword evidence="1" id="KW-0472">Membrane</keyword>
<feature type="transmembrane region" description="Helical" evidence="1">
    <location>
        <begin position="34"/>
        <end position="53"/>
    </location>
</feature>
<dbReference type="SUPFAM" id="SSF48452">
    <property type="entry name" value="TPR-like"/>
    <property type="match status" value="1"/>
</dbReference>
<proteinExistence type="predicted"/>
<dbReference type="STRING" id="1123291.SAMN04490355_1003108"/>
<evidence type="ECO:0000256" key="1">
    <source>
        <dbReference type="SAM" id="Phobius"/>
    </source>
</evidence>
<organism evidence="2 3">
    <name type="scientific">Pelosinus propionicus DSM 13327</name>
    <dbReference type="NCBI Taxonomy" id="1123291"/>
    <lineage>
        <taxon>Bacteria</taxon>
        <taxon>Bacillati</taxon>
        <taxon>Bacillota</taxon>
        <taxon>Negativicutes</taxon>
        <taxon>Selenomonadales</taxon>
        <taxon>Sporomusaceae</taxon>
        <taxon>Pelosinus</taxon>
    </lineage>
</organism>
<reference evidence="3" key="1">
    <citation type="submission" date="2016-10" db="EMBL/GenBank/DDBJ databases">
        <authorList>
            <person name="Varghese N."/>
            <person name="Submissions S."/>
        </authorList>
    </citation>
    <scope>NUCLEOTIDE SEQUENCE [LARGE SCALE GENOMIC DNA]</scope>
    <source>
        <strain evidence="3">DSM 13327</strain>
    </source>
</reference>
<sequence length="369" mass="41805">MQYIVITSLSIIFSACLLYFLMNKLLNVQLNLKPLILCVCCALLVNIVIPRIIIGFVGVVGTVGTLAFVAIGFAYSIAQYNEKFKMYSKESRGESETKSIINEVEPKDYRELCEKIKIVEITTVPISIVASTSSAENEIDIEFDLKEQIMIPEENDTNQVLLLENKVSSDRAATDVSILDPLASDFESEKQIVKPVYKKGEIERLYELNDEDRKFALGEKNKMVQVEDELQLSITAVDSSCKDLDSLIDSAFTYKEQRNFIQALIVFRQALGLYSNSEVAPFLVMEIGTILKNSGQYNEAINIFCEARKLPGVQKNTMFDLEFIKTIAYLRIVKNILLQHRLGDISFNNIPGSVLKEIDSEFREWRNLT</sequence>
<keyword evidence="1" id="KW-1133">Transmembrane helix</keyword>
<dbReference type="OrthoDB" id="1674926at2"/>
<keyword evidence="1" id="KW-0812">Transmembrane</keyword>
<name>A0A1I4HDJ6_9FIRM</name>
<evidence type="ECO:0000313" key="2">
    <source>
        <dbReference type="EMBL" id="SFL39496.1"/>
    </source>
</evidence>
<dbReference type="Proteomes" id="UP000199520">
    <property type="component" value="Unassembled WGS sequence"/>
</dbReference>
<accession>A0A1I4HDJ6</accession>
<keyword evidence="3" id="KW-1185">Reference proteome</keyword>
<protein>
    <submittedName>
        <fullName evidence="2">Uncharacterized protein</fullName>
    </submittedName>
</protein>
<feature type="transmembrane region" description="Helical" evidence="1">
    <location>
        <begin position="6"/>
        <end position="22"/>
    </location>
</feature>